<dbReference type="AlphaFoldDB" id="A0A455REH3"/>
<accession>A0A455REH3</accession>
<sequence length="253" mass="29597">MIKTLLNIKNLNFFSNKIQILKNLNLKIKFNEIHIILGPNGSGKSTLCNILVGHPNYTNITGELIYKYKNLKSLTCEKRAQKGIFLCFQQPFSINGLNLYSLFNLIYLKKYQKLFKIKFNSLIPTLDSFLLFSYFQKILKIKNNLFEKDFNYNLSGGEKKKNEILQLLILEPNLIILDELDSGLDIENIKYFYEYILNNKLFNTSLLIITHQLKILKYFKPNYIHILNEGTISKTGNLELIPKIEKFGYTFLN</sequence>
<geneLocation type="plastid" evidence="4"/>
<dbReference type="InterPro" id="IPR010230">
    <property type="entry name" value="FeS-cluster_ATPase_SufC"/>
</dbReference>
<organism evidence="4">
    <name type="scientific">Spumella sp. NIES-1846</name>
    <dbReference type="NCBI Taxonomy" id="2490549"/>
    <lineage>
        <taxon>Eukaryota</taxon>
        <taxon>Sar</taxon>
        <taxon>Stramenopiles</taxon>
        <taxon>Ochrophyta</taxon>
        <taxon>Chrysophyceae</taxon>
        <taxon>Chromulinales</taxon>
        <taxon>Chromulinaceae</taxon>
        <taxon>Spumella</taxon>
    </lineage>
</organism>
<dbReference type="SUPFAM" id="SSF52540">
    <property type="entry name" value="P-loop containing nucleoside triphosphate hydrolases"/>
    <property type="match status" value="1"/>
</dbReference>
<dbReference type="NCBIfam" id="TIGR01978">
    <property type="entry name" value="sufC"/>
    <property type="match status" value="1"/>
</dbReference>
<dbReference type="GO" id="GO:0016887">
    <property type="term" value="F:ATP hydrolysis activity"/>
    <property type="evidence" value="ECO:0007669"/>
    <property type="project" value="InterPro"/>
</dbReference>
<dbReference type="PROSITE" id="PS00211">
    <property type="entry name" value="ABC_TRANSPORTER_1"/>
    <property type="match status" value="1"/>
</dbReference>
<dbReference type="Gene3D" id="3.40.50.300">
    <property type="entry name" value="P-loop containing nucleotide triphosphate hydrolases"/>
    <property type="match status" value="1"/>
</dbReference>
<protein>
    <submittedName>
        <fullName evidence="4">Iron-sulfur cluster formation ABC transporter ATP-binding subunit</fullName>
    </submittedName>
</protein>
<keyword evidence="2 4" id="KW-0067">ATP-binding</keyword>
<evidence type="ECO:0000256" key="2">
    <source>
        <dbReference type="ARBA" id="ARBA00022840"/>
    </source>
</evidence>
<dbReference type="PROSITE" id="PS50893">
    <property type="entry name" value="ABC_TRANSPORTER_2"/>
    <property type="match status" value="1"/>
</dbReference>
<dbReference type="InterPro" id="IPR003439">
    <property type="entry name" value="ABC_transporter-like_ATP-bd"/>
</dbReference>
<evidence type="ECO:0000313" key="4">
    <source>
        <dbReference type="EMBL" id="BBH43102.1"/>
    </source>
</evidence>
<dbReference type="SMART" id="SM00382">
    <property type="entry name" value="AAA"/>
    <property type="match status" value="1"/>
</dbReference>
<dbReference type="EMBL" id="AP019363">
    <property type="protein sequence ID" value="BBH43102.1"/>
    <property type="molecule type" value="Genomic_DNA"/>
</dbReference>
<evidence type="ECO:0000256" key="1">
    <source>
        <dbReference type="ARBA" id="ARBA00022741"/>
    </source>
</evidence>
<name>A0A455REH3_9STRA</name>
<dbReference type="GO" id="GO:0005524">
    <property type="term" value="F:ATP binding"/>
    <property type="evidence" value="ECO:0007669"/>
    <property type="project" value="UniProtKB-KW"/>
</dbReference>
<dbReference type="Pfam" id="PF00005">
    <property type="entry name" value="ABC_tran"/>
    <property type="match status" value="1"/>
</dbReference>
<keyword evidence="1" id="KW-0547">Nucleotide-binding</keyword>
<dbReference type="InterPro" id="IPR017871">
    <property type="entry name" value="ABC_transporter-like_CS"/>
</dbReference>
<dbReference type="InterPro" id="IPR003593">
    <property type="entry name" value="AAA+_ATPase"/>
</dbReference>
<gene>
    <name evidence="4" type="primary">sufC</name>
</gene>
<dbReference type="PANTHER" id="PTHR43204:SF1">
    <property type="entry name" value="ABC TRANSPORTER I FAMILY MEMBER 6, CHLOROPLASTIC"/>
    <property type="match status" value="1"/>
</dbReference>
<proteinExistence type="predicted"/>
<evidence type="ECO:0000259" key="3">
    <source>
        <dbReference type="PROSITE" id="PS50893"/>
    </source>
</evidence>
<keyword evidence="4" id="KW-0934">Plastid</keyword>
<dbReference type="InterPro" id="IPR027417">
    <property type="entry name" value="P-loop_NTPase"/>
</dbReference>
<feature type="domain" description="ABC transporter" evidence="3">
    <location>
        <begin position="6"/>
        <end position="252"/>
    </location>
</feature>
<dbReference type="PANTHER" id="PTHR43204">
    <property type="entry name" value="ABC TRANSPORTER I FAMILY MEMBER 6, CHLOROPLASTIC"/>
    <property type="match status" value="1"/>
</dbReference>
<reference evidence="4" key="1">
    <citation type="journal article" date="2019" name="Proc. Natl. Acad. Sci. U.S.A.">
        <title>Principles of plastid reductive evolution illuminated by nonphotosynthetic chrysophytes.</title>
        <authorList>
            <person name="Dorrell R.G."/>
            <person name="Azuma T."/>
            <person name="Nomura M."/>
            <person name="Audren de Kerdre G."/>
            <person name="Paoli L."/>
            <person name="Yang S."/>
            <person name="Bowler C."/>
            <person name="Ishii K."/>
            <person name="Miyashita H."/>
            <person name="Gile G.H."/>
            <person name="Kamikawa R."/>
        </authorList>
    </citation>
    <scope>NUCLEOTIDE SEQUENCE</scope>
    <source>
        <strain evidence="4">NIES-1846</strain>
    </source>
</reference>